<organism evidence="1 2">
    <name type="scientific">Maribacter cobaltidurans</name>
    <dbReference type="NCBI Taxonomy" id="1178778"/>
    <lineage>
        <taxon>Bacteria</taxon>
        <taxon>Pseudomonadati</taxon>
        <taxon>Bacteroidota</taxon>
        <taxon>Flavobacteriia</taxon>
        <taxon>Flavobacteriales</taxon>
        <taxon>Flavobacteriaceae</taxon>
        <taxon>Maribacter</taxon>
    </lineage>
</organism>
<evidence type="ECO:0000313" key="1">
    <source>
        <dbReference type="EMBL" id="ASV31562.1"/>
    </source>
</evidence>
<keyword evidence="2" id="KW-1185">Reference proteome</keyword>
<reference evidence="1 2" key="1">
    <citation type="submission" date="2017-08" db="EMBL/GenBank/DDBJ databases">
        <title>The complete genome sequence of Maribacter sp. B1, isolated from deep-sea sediment.</title>
        <authorList>
            <person name="Wu Y.-H."/>
            <person name="Cheng H."/>
            <person name="Xu X.-W."/>
        </authorList>
    </citation>
    <scope>NUCLEOTIDE SEQUENCE [LARGE SCALE GENOMIC DNA]</scope>
    <source>
        <strain evidence="1 2">B1</strain>
    </source>
</reference>
<dbReference type="KEGG" id="marb:CJ263_15820"/>
<gene>
    <name evidence="1" type="ORF">CJ263_15820</name>
</gene>
<dbReference type="Proteomes" id="UP000215244">
    <property type="component" value="Chromosome"/>
</dbReference>
<evidence type="ECO:0000313" key="2">
    <source>
        <dbReference type="Proteomes" id="UP000215244"/>
    </source>
</evidence>
<name>A0A223V8D5_9FLAO</name>
<sequence length="78" mass="8720">MEFDRFPNFLGNKRAREMGTGGFGVGSKTFVMKRFSRKGAFRKMQGNGLSGMKLPFNGANNLGLKGKLTHNFFWNLGL</sequence>
<protein>
    <submittedName>
        <fullName evidence="1">Uncharacterized protein</fullName>
    </submittedName>
</protein>
<proteinExistence type="predicted"/>
<accession>A0A223V8D5</accession>
<dbReference type="EMBL" id="CP022957">
    <property type="protein sequence ID" value="ASV31562.1"/>
    <property type="molecule type" value="Genomic_DNA"/>
</dbReference>
<dbReference type="AlphaFoldDB" id="A0A223V8D5"/>